<dbReference type="InterPro" id="IPR009012">
    <property type="entry name" value="GrpE_head"/>
</dbReference>
<dbReference type="CDD" id="cd00446">
    <property type="entry name" value="GrpE"/>
    <property type="match status" value="1"/>
</dbReference>
<comment type="function">
    <text evidence="3 4">Participates actively in the response to hyperosmotic and heat shock by preventing the aggregation of stress-denatured proteins, in association with DnaK and GrpE. It is the nucleotide exchange factor for DnaK and may function as a thermosensor. Unfolded proteins bind initially to DnaJ; upon interaction with the DnaJ-bound protein, DnaK hydrolyzes its bound ATP, resulting in the formation of a stable complex. GrpE releases ADP from DnaK; ATP binding to DnaK triggers the release of the substrate protein, thus completing the reaction cycle. Several rounds of ATP-dependent interactions between DnaJ, DnaK and GrpE are required for fully efficient folding.</text>
</comment>
<accession>A0A2H0VA38</accession>
<dbReference type="PRINTS" id="PR00773">
    <property type="entry name" value="GRPEPROTEIN"/>
</dbReference>
<reference evidence="9" key="1">
    <citation type="submission" date="2017-09" db="EMBL/GenBank/DDBJ databases">
        <title>Depth-based differentiation of microbial function through sediment-hosted aquifers and enrichment of novel symbionts in the deep terrestrial subsurface.</title>
        <authorList>
            <person name="Probst A.J."/>
            <person name="Ladd B."/>
            <person name="Jarett J.K."/>
            <person name="Geller-Mcgrath D.E."/>
            <person name="Sieber C.M.K."/>
            <person name="Emerson J.B."/>
            <person name="Anantharaman K."/>
            <person name="Thomas B.C."/>
            <person name="Malmstrom R."/>
            <person name="Stieglmeier M."/>
            <person name="Klingl A."/>
            <person name="Woyke T."/>
            <person name="Ryan C.M."/>
            <person name="Banfield J.F."/>
        </authorList>
    </citation>
    <scope>NUCLEOTIDE SEQUENCE [LARGE SCALE GENOMIC DNA]</scope>
</reference>
<dbReference type="AlphaFoldDB" id="A0A2H0VA38"/>
<feature type="coiled-coil region" evidence="6">
    <location>
        <begin position="12"/>
        <end position="53"/>
    </location>
</feature>
<keyword evidence="6" id="KW-0175">Coiled coil</keyword>
<evidence type="ECO:0000313" key="9">
    <source>
        <dbReference type="Proteomes" id="UP000230922"/>
    </source>
</evidence>
<gene>
    <name evidence="3 8" type="primary">grpE</name>
    <name evidence="8" type="ORF">COT92_03760</name>
</gene>
<feature type="region of interest" description="Disordered" evidence="7">
    <location>
        <begin position="76"/>
        <end position="115"/>
    </location>
</feature>
<dbReference type="Proteomes" id="UP000230922">
    <property type="component" value="Unassembled WGS sequence"/>
</dbReference>
<dbReference type="SUPFAM" id="SSF58014">
    <property type="entry name" value="Coiled-coil domain of nucleotide exchange factor GrpE"/>
    <property type="match status" value="1"/>
</dbReference>
<comment type="caution">
    <text evidence="8">The sequence shown here is derived from an EMBL/GenBank/DDBJ whole genome shotgun (WGS) entry which is preliminary data.</text>
</comment>
<evidence type="ECO:0000256" key="2">
    <source>
        <dbReference type="ARBA" id="ARBA00023186"/>
    </source>
</evidence>
<dbReference type="GO" id="GO:0006457">
    <property type="term" value="P:protein folding"/>
    <property type="evidence" value="ECO:0007669"/>
    <property type="project" value="InterPro"/>
</dbReference>
<keyword evidence="2 3" id="KW-0143">Chaperone</keyword>
<evidence type="ECO:0000256" key="4">
    <source>
        <dbReference type="RuleBase" id="RU000639"/>
    </source>
</evidence>
<comment type="subcellular location">
    <subcellularLocation>
        <location evidence="3">Cytoplasm</location>
    </subcellularLocation>
</comment>
<dbReference type="PANTHER" id="PTHR21237:SF23">
    <property type="entry name" value="GRPE PROTEIN HOMOLOG, MITOCHONDRIAL"/>
    <property type="match status" value="1"/>
</dbReference>
<keyword evidence="3 4" id="KW-0346">Stress response</keyword>
<evidence type="ECO:0000256" key="5">
    <source>
        <dbReference type="RuleBase" id="RU004478"/>
    </source>
</evidence>
<keyword evidence="3" id="KW-0963">Cytoplasm</keyword>
<dbReference type="GO" id="GO:0000774">
    <property type="term" value="F:adenyl-nucleotide exchange factor activity"/>
    <property type="evidence" value="ECO:0007669"/>
    <property type="project" value="InterPro"/>
</dbReference>
<dbReference type="InterPro" id="IPR000740">
    <property type="entry name" value="GrpE"/>
</dbReference>
<evidence type="ECO:0000313" key="8">
    <source>
        <dbReference type="EMBL" id="PIR95943.1"/>
    </source>
</evidence>
<dbReference type="PANTHER" id="PTHR21237">
    <property type="entry name" value="GRPE PROTEIN"/>
    <property type="match status" value="1"/>
</dbReference>
<dbReference type="GO" id="GO:0005737">
    <property type="term" value="C:cytoplasm"/>
    <property type="evidence" value="ECO:0007669"/>
    <property type="project" value="UniProtKB-SubCell"/>
</dbReference>
<evidence type="ECO:0000256" key="1">
    <source>
        <dbReference type="ARBA" id="ARBA00009054"/>
    </source>
</evidence>
<protein>
    <recommendedName>
        <fullName evidence="3 4">Protein GrpE</fullName>
    </recommendedName>
    <alternativeName>
        <fullName evidence="3">HSP-70 cofactor</fullName>
    </alternativeName>
</protein>
<comment type="similarity">
    <text evidence="1 3 5">Belongs to the GrpE family.</text>
</comment>
<dbReference type="GO" id="GO:0051082">
    <property type="term" value="F:unfolded protein binding"/>
    <property type="evidence" value="ECO:0007669"/>
    <property type="project" value="TreeGrafter"/>
</dbReference>
<name>A0A2H0VA38_9BACT</name>
<evidence type="ECO:0000256" key="7">
    <source>
        <dbReference type="SAM" id="MobiDB-lite"/>
    </source>
</evidence>
<dbReference type="Gene3D" id="3.90.20.20">
    <property type="match status" value="1"/>
</dbReference>
<dbReference type="InterPro" id="IPR013805">
    <property type="entry name" value="GrpE_CC"/>
</dbReference>
<sequence>MSDDNNQKEPIIDQLQKDLDQMTNSWKRALADFENFKKQKEKENKELLEFAKEVTVVKLLPTIDTLEQALHHMPEYTTPSAGADTPPILGGEEKESPPSIGGVPREAGGGGSDFGEKYKNWQAGINGILSQLDKTLAELGIKKIEAIGKKFDPNFHEAVKEVAGVAEDGSIVDELQAGFILNNKVIRPSQVVINKKIKTNDHPEESATRDL</sequence>
<dbReference type="PROSITE" id="PS01071">
    <property type="entry name" value="GRPE"/>
    <property type="match status" value="1"/>
</dbReference>
<dbReference type="Pfam" id="PF01025">
    <property type="entry name" value="GrpE"/>
    <property type="match status" value="1"/>
</dbReference>
<dbReference type="SUPFAM" id="SSF51064">
    <property type="entry name" value="Head domain of nucleotide exchange factor GrpE"/>
    <property type="match status" value="1"/>
</dbReference>
<dbReference type="GO" id="GO:0042803">
    <property type="term" value="F:protein homodimerization activity"/>
    <property type="evidence" value="ECO:0007669"/>
    <property type="project" value="InterPro"/>
</dbReference>
<organism evidence="8 9">
    <name type="scientific">Candidatus Doudnabacteria bacterium CG10_big_fil_rev_8_21_14_0_10_42_18</name>
    <dbReference type="NCBI Taxonomy" id="1974552"/>
    <lineage>
        <taxon>Bacteria</taxon>
        <taxon>Candidatus Doudnaibacteriota</taxon>
    </lineage>
</organism>
<dbReference type="GO" id="GO:0051087">
    <property type="term" value="F:protein-folding chaperone binding"/>
    <property type="evidence" value="ECO:0007669"/>
    <property type="project" value="InterPro"/>
</dbReference>
<dbReference type="EMBL" id="PFAK01000062">
    <property type="protein sequence ID" value="PIR95943.1"/>
    <property type="molecule type" value="Genomic_DNA"/>
</dbReference>
<evidence type="ECO:0000256" key="3">
    <source>
        <dbReference type="HAMAP-Rule" id="MF_01151"/>
    </source>
</evidence>
<evidence type="ECO:0000256" key="6">
    <source>
        <dbReference type="SAM" id="Coils"/>
    </source>
</evidence>
<comment type="subunit">
    <text evidence="3">Homodimer.</text>
</comment>
<dbReference type="HAMAP" id="MF_01151">
    <property type="entry name" value="GrpE"/>
    <property type="match status" value="1"/>
</dbReference>
<dbReference type="Gene3D" id="2.30.22.10">
    <property type="entry name" value="Head domain of nucleotide exchange factor GrpE"/>
    <property type="match status" value="1"/>
</dbReference>
<proteinExistence type="inferred from homology"/>